<evidence type="ECO:0000313" key="4">
    <source>
        <dbReference type="EMBL" id="CAA7059963.1"/>
    </source>
</evidence>
<organism evidence="2 5">
    <name type="scientific">Microthlaspi erraticum</name>
    <dbReference type="NCBI Taxonomy" id="1685480"/>
    <lineage>
        <taxon>Eukaryota</taxon>
        <taxon>Viridiplantae</taxon>
        <taxon>Streptophyta</taxon>
        <taxon>Embryophyta</taxon>
        <taxon>Tracheophyta</taxon>
        <taxon>Spermatophyta</taxon>
        <taxon>Magnoliopsida</taxon>
        <taxon>eudicotyledons</taxon>
        <taxon>Gunneridae</taxon>
        <taxon>Pentapetalae</taxon>
        <taxon>rosids</taxon>
        <taxon>malvids</taxon>
        <taxon>Brassicales</taxon>
        <taxon>Brassicaceae</taxon>
        <taxon>Coluteocarpeae</taxon>
        <taxon>Microthlaspi</taxon>
    </lineage>
</organism>
<feature type="compositionally biased region" description="Low complexity" evidence="1">
    <location>
        <begin position="94"/>
        <end position="106"/>
    </location>
</feature>
<dbReference type="EMBL" id="CACVBM020000333">
    <property type="protein sequence ID" value="CAA7017941.1"/>
    <property type="molecule type" value="Genomic_DNA"/>
</dbReference>
<evidence type="ECO:0000256" key="1">
    <source>
        <dbReference type="SAM" id="MobiDB-lite"/>
    </source>
</evidence>
<protein>
    <submittedName>
        <fullName evidence="2">Uncharacterized protein</fullName>
    </submittedName>
</protein>
<name>A0A6D2HLP2_9BRAS</name>
<accession>A0A6D2HLP2</accession>
<evidence type="ECO:0000313" key="3">
    <source>
        <dbReference type="EMBL" id="CAA7017941.1"/>
    </source>
</evidence>
<evidence type="ECO:0000313" key="2">
    <source>
        <dbReference type="EMBL" id="CAA7015084.1"/>
    </source>
</evidence>
<evidence type="ECO:0000313" key="5">
    <source>
        <dbReference type="Proteomes" id="UP000467841"/>
    </source>
</evidence>
<proteinExistence type="predicted"/>
<feature type="compositionally biased region" description="Basic and acidic residues" evidence="1">
    <location>
        <begin position="48"/>
        <end position="58"/>
    </location>
</feature>
<feature type="region of interest" description="Disordered" evidence="1">
    <location>
        <begin position="1"/>
        <end position="112"/>
    </location>
</feature>
<feature type="compositionally biased region" description="Basic and acidic residues" evidence="1">
    <location>
        <begin position="9"/>
        <end position="21"/>
    </location>
</feature>
<reference evidence="2 5" key="1">
    <citation type="submission" date="2020-01" db="EMBL/GenBank/DDBJ databases">
        <authorList>
            <person name="Mishra B."/>
        </authorList>
    </citation>
    <scope>NUCLEOTIDE SEQUENCE [LARGE SCALE GENOMIC DNA]</scope>
</reference>
<dbReference type="EMBL" id="CACVBM020000144">
    <property type="protein sequence ID" value="CAA7015084.1"/>
    <property type="molecule type" value="Genomic_DNA"/>
</dbReference>
<dbReference type="Proteomes" id="UP000467841">
    <property type="component" value="Unassembled WGS sequence"/>
</dbReference>
<keyword evidence="5" id="KW-1185">Reference proteome</keyword>
<gene>
    <name evidence="2" type="ORF">MERR_LOCUS2319</name>
    <name evidence="4" type="ORF">MERR_LOCUS47199</name>
    <name evidence="3" type="ORF">MERR_LOCUS5176</name>
</gene>
<dbReference type="AlphaFoldDB" id="A0A6D2HLP2"/>
<dbReference type="EMBL" id="CACVBM020001806">
    <property type="protein sequence ID" value="CAA7059963.1"/>
    <property type="molecule type" value="Genomic_DNA"/>
</dbReference>
<sequence length="112" mass="12146">MMLSPSPETRSRGLQDAHHIDLVGTIPCRSSRTTPHGRPPSKAAKTVEQTKAEVERQPETSTEESAKTPLPSPNQATPENDTTESKKRFKSRRSAAAAAGNRATAKSGKRIR</sequence>